<dbReference type="RefSeq" id="WP_317225581.1">
    <property type="nucleotide sequence ID" value="NZ_JAWJEJ010000001.1"/>
</dbReference>
<proteinExistence type="predicted"/>
<evidence type="ECO:0000313" key="2">
    <source>
        <dbReference type="EMBL" id="MDV3456395.1"/>
    </source>
</evidence>
<organism evidence="2 3">
    <name type="scientific">Sphingomonas agrestis</name>
    <dbReference type="NCBI Taxonomy" id="3080540"/>
    <lineage>
        <taxon>Bacteria</taxon>
        <taxon>Pseudomonadati</taxon>
        <taxon>Pseudomonadota</taxon>
        <taxon>Alphaproteobacteria</taxon>
        <taxon>Sphingomonadales</taxon>
        <taxon>Sphingomonadaceae</taxon>
        <taxon>Sphingomonas</taxon>
    </lineage>
</organism>
<gene>
    <name evidence="2" type="ORF">RZN05_05320</name>
</gene>
<sequence>MAGKYFWRLGALAAATLAATPAAADMNCYAPQWQTLIVPSLGVSVDVTTDTHISYGLDQGYVNVDVRERGRAGAKIDGRCSSFNYNVTNFAPDSISDAKGLLKARADDIARGGLNDFKLVRNRALTFQGSPAHEVIFSFTTDYYGSPASHRYLLVARDNRLYAFGWVWGDAGAVPADSGRIFNSIRFTAPVADPNARSRAMLEETILLYWLRKDYPQTVHMSPALRKIADPKRAAESKIVDDYGYVQKADFLRMDGSYRVFRVEHTNAMVDWYVIDDGKQISAITWKKVRDIKQ</sequence>
<feature type="chain" id="PRO_5047219504" evidence="1">
    <location>
        <begin position="25"/>
        <end position="294"/>
    </location>
</feature>
<dbReference type="Proteomes" id="UP001273531">
    <property type="component" value="Unassembled WGS sequence"/>
</dbReference>
<accession>A0ABU3Y4Y7</accession>
<reference evidence="2 3" key="1">
    <citation type="submission" date="2023-10" db="EMBL/GenBank/DDBJ databases">
        <title>Sphingomonas sp. HF-S4 16S ribosomal RNA gene Genome sequencing and assembly.</title>
        <authorList>
            <person name="Lee H."/>
        </authorList>
    </citation>
    <scope>NUCLEOTIDE SEQUENCE [LARGE SCALE GENOMIC DNA]</scope>
    <source>
        <strain evidence="2 3">HF-S4</strain>
    </source>
</reference>
<evidence type="ECO:0000313" key="3">
    <source>
        <dbReference type="Proteomes" id="UP001273531"/>
    </source>
</evidence>
<name>A0ABU3Y4Y7_9SPHN</name>
<feature type="signal peptide" evidence="1">
    <location>
        <begin position="1"/>
        <end position="24"/>
    </location>
</feature>
<protein>
    <submittedName>
        <fullName evidence="2">Uncharacterized protein</fullName>
    </submittedName>
</protein>
<keyword evidence="3" id="KW-1185">Reference proteome</keyword>
<keyword evidence="1" id="KW-0732">Signal</keyword>
<evidence type="ECO:0000256" key="1">
    <source>
        <dbReference type="SAM" id="SignalP"/>
    </source>
</evidence>
<comment type="caution">
    <text evidence="2">The sequence shown here is derived from an EMBL/GenBank/DDBJ whole genome shotgun (WGS) entry which is preliminary data.</text>
</comment>
<dbReference type="EMBL" id="JAWJEJ010000001">
    <property type="protein sequence ID" value="MDV3456395.1"/>
    <property type="molecule type" value="Genomic_DNA"/>
</dbReference>